<organism evidence="2">
    <name type="scientific">uncultured Caudovirales phage</name>
    <dbReference type="NCBI Taxonomy" id="2100421"/>
    <lineage>
        <taxon>Viruses</taxon>
        <taxon>Duplodnaviria</taxon>
        <taxon>Heunggongvirae</taxon>
        <taxon>Uroviricota</taxon>
        <taxon>Caudoviricetes</taxon>
        <taxon>Peduoviridae</taxon>
        <taxon>Maltschvirus</taxon>
        <taxon>Maltschvirus maltsch</taxon>
    </lineage>
</organism>
<evidence type="ECO:0000256" key="1">
    <source>
        <dbReference type="SAM" id="MobiDB-lite"/>
    </source>
</evidence>
<dbReference type="EMBL" id="LR798301">
    <property type="protein sequence ID" value="CAB5222294.1"/>
    <property type="molecule type" value="Genomic_DNA"/>
</dbReference>
<sequence length="77" mass="8414">MAVNETRSLNHDLSLGLTDGVFKNLTPDRGGVVEPLDPAQRASVLQEQYNVSPRNPAADDPTPYSNRRRTVSGISNH</sequence>
<accession>A0A6J7X1V4</accession>
<proteinExistence type="predicted"/>
<reference evidence="2" key="1">
    <citation type="submission" date="2020-05" db="EMBL/GenBank/DDBJ databases">
        <authorList>
            <person name="Chiriac C."/>
            <person name="Salcher M."/>
            <person name="Ghai R."/>
            <person name="Kavagutti S V."/>
        </authorList>
    </citation>
    <scope>NUCLEOTIDE SEQUENCE</scope>
</reference>
<feature type="region of interest" description="Disordered" evidence="1">
    <location>
        <begin position="47"/>
        <end position="77"/>
    </location>
</feature>
<name>A0A6J7X1V4_9CAUD</name>
<protein>
    <submittedName>
        <fullName evidence="2">Uncharacterized protein</fullName>
    </submittedName>
</protein>
<evidence type="ECO:0000313" key="2">
    <source>
        <dbReference type="EMBL" id="CAB5222294.1"/>
    </source>
</evidence>
<gene>
    <name evidence="2" type="ORF">UFOVP361_94</name>
</gene>